<dbReference type="AlphaFoldDB" id="A0A345SZQ5"/>
<sequence>MTAYAIAHLRNPQSDHPDVLEYLRRIDATLDPFGGRFAVHGAAMEVVEGDWPGTVVVIAFPDLAAARGWYASPAYREILPLRTDHIDGTAILVDGVAPGYRAAALSTAKPA</sequence>
<keyword evidence="3" id="KW-1185">Reference proteome</keyword>
<dbReference type="PANTHER" id="PTHR41521">
    <property type="match status" value="1"/>
</dbReference>
<protein>
    <submittedName>
        <fullName evidence="2">DUF1330 domain-containing protein</fullName>
    </submittedName>
</protein>
<dbReference type="OrthoDB" id="9806380at2"/>
<dbReference type="InterPro" id="IPR010753">
    <property type="entry name" value="DUF1330"/>
</dbReference>
<dbReference type="PANTHER" id="PTHR41521:SF4">
    <property type="entry name" value="BLR0684 PROTEIN"/>
    <property type="match status" value="1"/>
</dbReference>
<organism evidence="2 3">
    <name type="scientific">Peterkaempfera bronchialis</name>
    <dbReference type="NCBI Taxonomy" id="2126346"/>
    <lineage>
        <taxon>Bacteria</taxon>
        <taxon>Bacillati</taxon>
        <taxon>Actinomycetota</taxon>
        <taxon>Actinomycetes</taxon>
        <taxon>Kitasatosporales</taxon>
        <taxon>Streptomycetaceae</taxon>
        <taxon>Peterkaempfera</taxon>
    </lineage>
</organism>
<evidence type="ECO:0000313" key="2">
    <source>
        <dbReference type="EMBL" id="AXI79210.1"/>
    </source>
</evidence>
<accession>A0A345SZQ5</accession>
<gene>
    <name evidence="2" type="ORF">C7M71_019135</name>
</gene>
<dbReference type="Gene3D" id="3.30.70.100">
    <property type="match status" value="1"/>
</dbReference>
<dbReference type="RefSeq" id="WP_111490507.1">
    <property type="nucleotide sequence ID" value="NZ_CP031264.1"/>
</dbReference>
<name>A0A345SZQ5_9ACTN</name>
<reference evidence="3" key="1">
    <citation type="submission" date="2018-07" db="EMBL/GenBank/DDBJ databases">
        <title>Streptacidiphilus bronchialis DSM 106435 chromosome.</title>
        <authorList>
            <person name="Batra D."/>
            <person name="Gulvik C.A."/>
        </authorList>
    </citation>
    <scope>NUCLEOTIDE SEQUENCE [LARGE SCALE GENOMIC DNA]</scope>
    <source>
        <strain evidence="3">DSM 106435</strain>
    </source>
</reference>
<dbReference type="EMBL" id="CP031264">
    <property type="protein sequence ID" value="AXI79210.1"/>
    <property type="molecule type" value="Genomic_DNA"/>
</dbReference>
<feature type="domain" description="DUF1330" evidence="1">
    <location>
        <begin position="2"/>
        <end position="96"/>
    </location>
</feature>
<evidence type="ECO:0000259" key="1">
    <source>
        <dbReference type="Pfam" id="PF07045"/>
    </source>
</evidence>
<proteinExistence type="predicted"/>
<dbReference type="Pfam" id="PF07045">
    <property type="entry name" value="DUF1330"/>
    <property type="match status" value="1"/>
</dbReference>
<dbReference type="InterPro" id="IPR011008">
    <property type="entry name" value="Dimeric_a/b-barrel"/>
</dbReference>
<dbReference type="Proteomes" id="UP000249340">
    <property type="component" value="Chromosome"/>
</dbReference>
<evidence type="ECO:0000313" key="3">
    <source>
        <dbReference type="Proteomes" id="UP000249340"/>
    </source>
</evidence>
<dbReference type="SUPFAM" id="SSF54909">
    <property type="entry name" value="Dimeric alpha+beta barrel"/>
    <property type="match status" value="1"/>
</dbReference>
<dbReference type="KEGG" id="stri:C7M71_019135"/>